<dbReference type="PANTHER" id="PTHR13439:SF0">
    <property type="entry name" value="TOPOISOMERASE I DAMAGE AFFECTED PROTEIN 4"/>
    <property type="match status" value="1"/>
</dbReference>
<keyword evidence="3 7" id="KW-1133">Transmembrane helix</keyword>
<dbReference type="Proteomes" id="UP001189429">
    <property type="component" value="Unassembled WGS sequence"/>
</dbReference>
<evidence type="ECO:0000259" key="8">
    <source>
        <dbReference type="PROSITE" id="PS50922"/>
    </source>
</evidence>
<dbReference type="PROSITE" id="PS50922">
    <property type="entry name" value="TLC"/>
    <property type="match status" value="1"/>
</dbReference>
<evidence type="ECO:0000256" key="4">
    <source>
        <dbReference type="ARBA" id="ARBA00023136"/>
    </source>
</evidence>
<sequence>MQKLCLPQSVLMVFHHAMSMVAWPFAIEYDFCSRYVVVMLAYEFSSVFLLSNWFISTAGYKRSMMYIASGGLFTLSFIIIRLVGAVPQFFNLFETMPWFQTAADYPGVLGWMPAWSFVLLLPHVLNAMWGRQVVEGALKILRGDQGEKERAPAKAPDPPYQPVAE</sequence>
<dbReference type="InterPro" id="IPR006634">
    <property type="entry name" value="TLC-dom"/>
</dbReference>
<reference evidence="9" key="1">
    <citation type="submission" date="2023-10" db="EMBL/GenBank/DDBJ databases">
        <authorList>
            <person name="Chen Y."/>
            <person name="Shah S."/>
            <person name="Dougan E. K."/>
            <person name="Thang M."/>
            <person name="Chan C."/>
        </authorList>
    </citation>
    <scope>NUCLEOTIDE SEQUENCE [LARGE SCALE GENOMIC DNA]</scope>
</reference>
<evidence type="ECO:0000313" key="9">
    <source>
        <dbReference type="EMBL" id="CAK0889884.1"/>
    </source>
</evidence>
<evidence type="ECO:0000256" key="2">
    <source>
        <dbReference type="ARBA" id="ARBA00022692"/>
    </source>
</evidence>
<accession>A0ABN9WWX6</accession>
<organism evidence="9 10">
    <name type="scientific">Prorocentrum cordatum</name>
    <dbReference type="NCBI Taxonomy" id="2364126"/>
    <lineage>
        <taxon>Eukaryota</taxon>
        <taxon>Sar</taxon>
        <taxon>Alveolata</taxon>
        <taxon>Dinophyceae</taxon>
        <taxon>Prorocentrales</taxon>
        <taxon>Prorocentraceae</taxon>
        <taxon>Prorocentrum</taxon>
    </lineage>
</organism>
<feature type="transmembrane region" description="Helical" evidence="7">
    <location>
        <begin position="110"/>
        <end position="129"/>
    </location>
</feature>
<feature type="region of interest" description="Disordered" evidence="6">
    <location>
        <begin position="145"/>
        <end position="165"/>
    </location>
</feature>
<gene>
    <name evidence="9" type="ORF">PCOR1329_LOCUS70279</name>
</gene>
<evidence type="ECO:0000256" key="3">
    <source>
        <dbReference type="ARBA" id="ARBA00022989"/>
    </source>
</evidence>
<dbReference type="Pfam" id="PF03798">
    <property type="entry name" value="TRAM_LAG1_CLN8"/>
    <property type="match status" value="1"/>
</dbReference>
<feature type="compositionally biased region" description="Pro residues" evidence="6">
    <location>
        <begin position="155"/>
        <end position="165"/>
    </location>
</feature>
<proteinExistence type="predicted"/>
<keyword evidence="4 5" id="KW-0472">Membrane</keyword>
<name>A0ABN9WWX6_9DINO</name>
<dbReference type="InterPro" id="IPR050846">
    <property type="entry name" value="TLCD"/>
</dbReference>
<feature type="transmembrane region" description="Helical" evidence="7">
    <location>
        <begin position="35"/>
        <end position="55"/>
    </location>
</feature>
<feature type="transmembrane region" description="Helical" evidence="7">
    <location>
        <begin position="67"/>
        <end position="90"/>
    </location>
</feature>
<protein>
    <recommendedName>
        <fullName evidence="8">TLC domain-containing protein</fullName>
    </recommendedName>
</protein>
<evidence type="ECO:0000313" key="10">
    <source>
        <dbReference type="Proteomes" id="UP001189429"/>
    </source>
</evidence>
<evidence type="ECO:0000256" key="5">
    <source>
        <dbReference type="PROSITE-ProRule" id="PRU00205"/>
    </source>
</evidence>
<evidence type="ECO:0000256" key="6">
    <source>
        <dbReference type="SAM" id="MobiDB-lite"/>
    </source>
</evidence>
<feature type="domain" description="TLC" evidence="8">
    <location>
        <begin position="1"/>
        <end position="142"/>
    </location>
</feature>
<evidence type="ECO:0000256" key="7">
    <source>
        <dbReference type="SAM" id="Phobius"/>
    </source>
</evidence>
<comment type="subcellular location">
    <subcellularLocation>
        <location evidence="1">Membrane</location>
        <topology evidence="1">Multi-pass membrane protein</topology>
    </subcellularLocation>
</comment>
<keyword evidence="10" id="KW-1185">Reference proteome</keyword>
<comment type="caution">
    <text evidence="9">The sequence shown here is derived from an EMBL/GenBank/DDBJ whole genome shotgun (WGS) entry which is preliminary data.</text>
</comment>
<dbReference type="PANTHER" id="PTHR13439">
    <property type="entry name" value="CT120 PROTEIN"/>
    <property type="match status" value="1"/>
</dbReference>
<dbReference type="EMBL" id="CAUYUJ010019277">
    <property type="protein sequence ID" value="CAK0889884.1"/>
    <property type="molecule type" value="Genomic_DNA"/>
</dbReference>
<evidence type="ECO:0000256" key="1">
    <source>
        <dbReference type="ARBA" id="ARBA00004141"/>
    </source>
</evidence>
<keyword evidence="2 5" id="KW-0812">Transmembrane</keyword>